<proteinExistence type="predicted"/>
<dbReference type="AlphaFoldDB" id="A0A8S1Q6B9"/>
<evidence type="ECO:0000313" key="1">
    <source>
        <dbReference type="EMBL" id="CAD8111018.1"/>
    </source>
</evidence>
<keyword evidence="2" id="KW-1185">Reference proteome</keyword>
<accession>A0A8S1Q6B9</accession>
<evidence type="ECO:0000313" key="2">
    <source>
        <dbReference type="Proteomes" id="UP000688137"/>
    </source>
</evidence>
<name>A0A8S1Q6B9_PARPR</name>
<reference evidence="1" key="1">
    <citation type="submission" date="2021-01" db="EMBL/GenBank/DDBJ databases">
        <authorList>
            <consortium name="Genoscope - CEA"/>
            <person name="William W."/>
        </authorList>
    </citation>
    <scope>NUCLEOTIDE SEQUENCE</scope>
</reference>
<comment type="caution">
    <text evidence="1">The sequence shown here is derived from an EMBL/GenBank/DDBJ whole genome shotgun (WGS) entry which is preliminary data.</text>
</comment>
<protein>
    <submittedName>
        <fullName evidence="1">Uncharacterized protein</fullName>
    </submittedName>
</protein>
<organism evidence="1 2">
    <name type="scientific">Paramecium primaurelia</name>
    <dbReference type="NCBI Taxonomy" id="5886"/>
    <lineage>
        <taxon>Eukaryota</taxon>
        <taxon>Sar</taxon>
        <taxon>Alveolata</taxon>
        <taxon>Ciliophora</taxon>
        <taxon>Intramacronucleata</taxon>
        <taxon>Oligohymenophorea</taxon>
        <taxon>Peniculida</taxon>
        <taxon>Parameciidae</taxon>
        <taxon>Paramecium</taxon>
    </lineage>
</organism>
<sequence>MMYIQSLNLYKLNKALYKVNIKNYTNILQCKRCNQILLFNNFHMRHDIQNNNFQLNNNDHYRYCIYKMHYITYTMKNKIHIYHEEQDDYHNLQFYIYHHNKLCINMQTHIFYNYLSNQCRFLMIQIVHRYNSELLKDILNQILQEAISRMNIIYFIDPKDIIDSLNMKNNQMDSQIRN</sequence>
<dbReference type="Proteomes" id="UP000688137">
    <property type="component" value="Unassembled WGS sequence"/>
</dbReference>
<gene>
    <name evidence="1" type="ORF">PPRIM_AZ9-3.1.T1460055</name>
</gene>
<dbReference type="EMBL" id="CAJJDM010000150">
    <property type="protein sequence ID" value="CAD8111018.1"/>
    <property type="molecule type" value="Genomic_DNA"/>
</dbReference>